<keyword evidence="2" id="KW-1185">Reference proteome</keyword>
<dbReference type="EMBL" id="PZOJ01000089">
    <property type="protein sequence ID" value="TMX75131.1"/>
    <property type="molecule type" value="Genomic_DNA"/>
</dbReference>
<proteinExistence type="predicted"/>
<evidence type="ECO:0000313" key="1">
    <source>
        <dbReference type="EMBL" id="TMX75131.1"/>
    </source>
</evidence>
<reference evidence="1" key="1">
    <citation type="submission" date="2018-03" db="EMBL/GenBank/DDBJ databases">
        <title>Genomic characterization of a polymicrobial infection associated with a disease outbreak in Pacific white shrimp (Litopenaeus vannamei).</title>
        <authorList>
            <person name="Turner J.W."/>
            <person name="Bachand P.T."/>
            <person name="Tallman J."/>
            <person name="Elledge N.C."/>
            <person name="Pinnell L.J."/>
            <person name="Laughlin R.C."/>
            <person name="Zimba P.V."/>
        </authorList>
    </citation>
    <scope>NUCLEOTIDE SEQUENCE</scope>
    <source>
        <strain evidence="1">Hep-2b-22</strain>
    </source>
</reference>
<name>A0ACD3SYE9_PHODM</name>
<gene>
    <name evidence="1" type="ORF">DA092_10625</name>
</gene>
<evidence type="ECO:0000313" key="2">
    <source>
        <dbReference type="Proteomes" id="UP000718715"/>
    </source>
</evidence>
<sequence length="498" mass="55334">MNQVNFKLSIISSVVAITLVGCGGGSDSTDDTHNKSSKLNYVLKGQIQPASQLEDHFRVCADIDQDMTCTPTKDIVQNEISPQFAISHLDSKLLKSPIVVYATTKSIDTSGHYLKGDKNSLRLFSPAANNYSESSTITVSPISTLLYAMMNNLEEPMSFKQAQALLLSDLQRYISHDITQLDHIELADYLAQQYFQNFITHLVQHLVSLESLPNYEQLVSNLARYHSEIISVFSNNNAVGMELLKKKLLQLPDYKISMNDTGVVRYLVDGKLQDNPSAEFPGQDAEYGLDKSGIKGFNFVKLDKNGHELDDNATDWRCVEDKNTGLMWEVKVDDPSSPRDKNRLFAVNAAGYTPNKYDLELATCQQDGSALCDTKQYAEYLNHIKLCGKSNWQLPTVSEQLGILDLGASNEDPDLGLISGMNLKYFPHTIEGDWGAGWYWNKSRAATYYPNTHFIGVDQLGDLIGQTDLGSLSLCDVKEINGLACTDGQVLPVRMIAK</sequence>
<accession>A0ACD3SYE9</accession>
<organism evidence="1 2">
    <name type="scientific">Photobacterium damselae</name>
    <dbReference type="NCBI Taxonomy" id="38293"/>
    <lineage>
        <taxon>Bacteria</taxon>
        <taxon>Pseudomonadati</taxon>
        <taxon>Pseudomonadota</taxon>
        <taxon>Gammaproteobacteria</taxon>
        <taxon>Vibrionales</taxon>
        <taxon>Vibrionaceae</taxon>
        <taxon>Photobacterium</taxon>
    </lineage>
</organism>
<protein>
    <submittedName>
        <fullName evidence="1">Uncharacterized protein</fullName>
    </submittedName>
</protein>
<dbReference type="Proteomes" id="UP000718715">
    <property type="component" value="Unassembled WGS sequence"/>
</dbReference>
<comment type="caution">
    <text evidence="1">The sequence shown here is derived from an EMBL/GenBank/DDBJ whole genome shotgun (WGS) entry which is preliminary data.</text>
</comment>